<keyword evidence="2" id="KW-1185">Reference proteome</keyword>
<evidence type="ECO:0000313" key="1">
    <source>
        <dbReference type="EMBL" id="GFG35531.1"/>
    </source>
</evidence>
<dbReference type="EMBL" id="BLKM01000554">
    <property type="protein sequence ID" value="GFG35531.1"/>
    <property type="molecule type" value="Genomic_DNA"/>
</dbReference>
<dbReference type="Proteomes" id="UP000502823">
    <property type="component" value="Unassembled WGS sequence"/>
</dbReference>
<protein>
    <submittedName>
        <fullName evidence="1">Uncharacterized protein</fullName>
    </submittedName>
</protein>
<evidence type="ECO:0000313" key="2">
    <source>
        <dbReference type="Proteomes" id="UP000502823"/>
    </source>
</evidence>
<organism evidence="1 2">
    <name type="scientific">Coptotermes formosanus</name>
    <name type="common">Formosan subterranean termite</name>
    <dbReference type="NCBI Taxonomy" id="36987"/>
    <lineage>
        <taxon>Eukaryota</taxon>
        <taxon>Metazoa</taxon>
        <taxon>Ecdysozoa</taxon>
        <taxon>Arthropoda</taxon>
        <taxon>Hexapoda</taxon>
        <taxon>Insecta</taxon>
        <taxon>Pterygota</taxon>
        <taxon>Neoptera</taxon>
        <taxon>Polyneoptera</taxon>
        <taxon>Dictyoptera</taxon>
        <taxon>Blattodea</taxon>
        <taxon>Blattoidea</taxon>
        <taxon>Termitoidae</taxon>
        <taxon>Rhinotermitidae</taxon>
        <taxon>Coptotermes</taxon>
    </lineage>
</organism>
<gene>
    <name evidence="1" type="ORF">Cfor_08268</name>
</gene>
<feature type="non-terminal residue" evidence="1">
    <location>
        <position position="242"/>
    </location>
</feature>
<reference evidence="2" key="1">
    <citation type="submission" date="2020-01" db="EMBL/GenBank/DDBJ databases">
        <title>Draft genome sequence of the Termite Coptotermes fromosanus.</title>
        <authorList>
            <person name="Itakura S."/>
            <person name="Yosikawa Y."/>
            <person name="Umezawa K."/>
        </authorList>
    </citation>
    <scope>NUCLEOTIDE SEQUENCE [LARGE SCALE GENOMIC DNA]</scope>
</reference>
<dbReference type="InParanoid" id="A0A6L2PSA2"/>
<dbReference type="OrthoDB" id="10059269at2759"/>
<proteinExistence type="predicted"/>
<name>A0A6L2PSA2_COPFO</name>
<feature type="non-terminal residue" evidence="1">
    <location>
        <position position="1"/>
    </location>
</feature>
<accession>A0A6L2PSA2</accession>
<dbReference type="AlphaFoldDB" id="A0A6L2PSA2"/>
<sequence length="242" mass="28055">RKRQIFREQVLPHSGGKIPDDAFRADRLALNRLNKDGISVPDGVLLDARRHEKHPSLRHNSDLEMSVIKLVLTPDGRYVPPEGRYHYQNPITVDSTYVIRPPIGSYRQELRHRPAAPPRQPIPVPLELPAKPEPTSSLPLFLEDTDSYFFQSHHGLFSDHFYPFYTPQTLTADFSAFFEHFHDHGRLVRHSPAHIYHSENSKIPGIEGRDYPSYNDIPQTGFTCSEHRQKDKMYADRRTRCQ</sequence>
<comment type="caution">
    <text evidence="1">The sequence shown here is derived from an EMBL/GenBank/DDBJ whole genome shotgun (WGS) entry which is preliminary data.</text>
</comment>